<dbReference type="OrthoDB" id="3937761at2759"/>
<dbReference type="GO" id="GO:0000981">
    <property type="term" value="F:DNA-binding transcription factor activity, RNA polymerase II-specific"/>
    <property type="evidence" value="ECO:0007669"/>
    <property type="project" value="InterPro"/>
</dbReference>
<proteinExistence type="predicted"/>
<reference evidence="2" key="1">
    <citation type="journal article" date="2020" name="Stud. Mycol.">
        <title>101 Dothideomycetes genomes: a test case for predicting lifestyles and emergence of pathogens.</title>
        <authorList>
            <person name="Haridas S."/>
            <person name="Albert R."/>
            <person name="Binder M."/>
            <person name="Bloem J."/>
            <person name="Labutti K."/>
            <person name="Salamov A."/>
            <person name="Andreopoulos B."/>
            <person name="Baker S."/>
            <person name="Barry K."/>
            <person name="Bills G."/>
            <person name="Bluhm B."/>
            <person name="Cannon C."/>
            <person name="Castanera R."/>
            <person name="Culley D."/>
            <person name="Daum C."/>
            <person name="Ezra D."/>
            <person name="Gonzalez J."/>
            <person name="Henrissat B."/>
            <person name="Kuo A."/>
            <person name="Liang C."/>
            <person name="Lipzen A."/>
            <person name="Lutzoni F."/>
            <person name="Magnuson J."/>
            <person name="Mondo S."/>
            <person name="Nolan M."/>
            <person name="Ohm R."/>
            <person name="Pangilinan J."/>
            <person name="Park H.-J."/>
            <person name="Ramirez L."/>
            <person name="Alfaro M."/>
            <person name="Sun H."/>
            <person name="Tritt A."/>
            <person name="Yoshinaga Y."/>
            <person name="Zwiers L.-H."/>
            <person name="Turgeon B."/>
            <person name="Goodwin S."/>
            <person name="Spatafora J."/>
            <person name="Crous P."/>
            <person name="Grigoriev I."/>
        </authorList>
    </citation>
    <scope>NUCLEOTIDE SEQUENCE</scope>
    <source>
        <strain evidence="2">CBS 122367</strain>
    </source>
</reference>
<dbReference type="SUPFAM" id="SSF57701">
    <property type="entry name" value="Zn2/Cys6 DNA-binding domain"/>
    <property type="match status" value="1"/>
</dbReference>
<organism evidence="2 3">
    <name type="scientific">Lentithecium fluviatile CBS 122367</name>
    <dbReference type="NCBI Taxonomy" id="1168545"/>
    <lineage>
        <taxon>Eukaryota</taxon>
        <taxon>Fungi</taxon>
        <taxon>Dikarya</taxon>
        <taxon>Ascomycota</taxon>
        <taxon>Pezizomycotina</taxon>
        <taxon>Dothideomycetes</taxon>
        <taxon>Pleosporomycetidae</taxon>
        <taxon>Pleosporales</taxon>
        <taxon>Massarineae</taxon>
        <taxon>Lentitheciaceae</taxon>
        <taxon>Lentithecium</taxon>
    </lineage>
</organism>
<accession>A0A6G1ISN2</accession>
<keyword evidence="3" id="KW-1185">Reference proteome</keyword>
<dbReference type="Proteomes" id="UP000799291">
    <property type="component" value="Unassembled WGS sequence"/>
</dbReference>
<feature type="region of interest" description="Disordered" evidence="1">
    <location>
        <begin position="1"/>
        <end position="25"/>
    </location>
</feature>
<dbReference type="EMBL" id="MU005592">
    <property type="protein sequence ID" value="KAF2681242.1"/>
    <property type="molecule type" value="Genomic_DNA"/>
</dbReference>
<feature type="compositionally biased region" description="Polar residues" evidence="1">
    <location>
        <begin position="9"/>
        <end position="19"/>
    </location>
</feature>
<dbReference type="InterPro" id="IPR052973">
    <property type="entry name" value="Fungal_sec-metab_reg_TF"/>
</dbReference>
<name>A0A6G1ISN2_9PLEO</name>
<sequence length="453" mass="50469">MTPGLTPDGLQSTGSSSPAQAPIESPRQTVQYAVLNAYSVNRYPKPAARIAIADDPRINWPIEHYAIHMEPHTHTALPKNDVIPRDLNGAIRGDATGHSCSGASRNTSSTKRKKISEEERDNIKRVRAQGACLRCYVQKLKCSEGLPCNQCQGAFNRAHGSRMLQWTACISSKLSELNIFRLGASLSAHRKRDGTNPFEPWNIDATSAIDASTAHPLLEAGAHIMDSFGLLAEFDSIYTEVLEHAYGHQAAKIHPFVLRERNPLHMLVQLNVVLLGSSIIGHKIVGYVRFLQVLRAAYAVVSFQCLEKALERNMLVRSSPKRQLALIVQAALLLDQVIEMSPNASTVATCFARGKYYEDLYQHLVQYLSYYLRMLISRVFGESCSLAKSVQDKSGCCFSETFWDDLADLIPTIPLRRPRKIRGFTDRNPSSTSDEVDLEGLFQQLHFSQEAKD</sequence>
<dbReference type="PANTHER" id="PTHR35392:SF3">
    <property type="entry name" value="ZN(2)-C6 FUNGAL-TYPE DOMAIN-CONTAINING PROTEIN"/>
    <property type="match status" value="1"/>
</dbReference>
<gene>
    <name evidence="2" type="ORF">K458DRAFT_420761</name>
</gene>
<dbReference type="PANTHER" id="PTHR35392">
    <property type="entry name" value="ZN(II)2CYS6 TRANSCRIPTION FACTOR (EUROFUNG)-RELATED-RELATED"/>
    <property type="match status" value="1"/>
</dbReference>
<dbReference type="InterPro" id="IPR036864">
    <property type="entry name" value="Zn2-C6_fun-type_DNA-bd_sf"/>
</dbReference>
<dbReference type="GO" id="GO:0008270">
    <property type="term" value="F:zinc ion binding"/>
    <property type="evidence" value="ECO:0007669"/>
    <property type="project" value="InterPro"/>
</dbReference>
<evidence type="ECO:0000256" key="1">
    <source>
        <dbReference type="SAM" id="MobiDB-lite"/>
    </source>
</evidence>
<evidence type="ECO:0008006" key="4">
    <source>
        <dbReference type="Google" id="ProtNLM"/>
    </source>
</evidence>
<feature type="compositionally biased region" description="Polar residues" evidence="1">
    <location>
        <begin position="98"/>
        <end position="109"/>
    </location>
</feature>
<feature type="region of interest" description="Disordered" evidence="1">
    <location>
        <begin position="94"/>
        <end position="119"/>
    </location>
</feature>
<dbReference type="Gene3D" id="4.10.240.10">
    <property type="entry name" value="Zn(2)-C6 fungal-type DNA-binding domain"/>
    <property type="match status" value="1"/>
</dbReference>
<evidence type="ECO:0000313" key="3">
    <source>
        <dbReference type="Proteomes" id="UP000799291"/>
    </source>
</evidence>
<protein>
    <recommendedName>
        <fullName evidence="4">Zn(2)-C6 fungal-type domain-containing protein</fullName>
    </recommendedName>
</protein>
<dbReference type="AlphaFoldDB" id="A0A6G1ISN2"/>
<evidence type="ECO:0000313" key="2">
    <source>
        <dbReference type="EMBL" id="KAF2681242.1"/>
    </source>
</evidence>